<organism evidence="2 3">
    <name type="scientific">Ranatra chinensis</name>
    <dbReference type="NCBI Taxonomy" id="642074"/>
    <lineage>
        <taxon>Eukaryota</taxon>
        <taxon>Metazoa</taxon>
        <taxon>Ecdysozoa</taxon>
        <taxon>Arthropoda</taxon>
        <taxon>Hexapoda</taxon>
        <taxon>Insecta</taxon>
        <taxon>Pterygota</taxon>
        <taxon>Neoptera</taxon>
        <taxon>Paraneoptera</taxon>
        <taxon>Hemiptera</taxon>
        <taxon>Heteroptera</taxon>
        <taxon>Panheteroptera</taxon>
        <taxon>Nepomorpha</taxon>
        <taxon>Nepidae</taxon>
        <taxon>Ranatrinae</taxon>
        <taxon>Ranatra</taxon>
    </lineage>
</organism>
<dbReference type="PROSITE" id="PS01175">
    <property type="entry name" value="RIBONUCLEASE_II"/>
    <property type="match status" value="1"/>
</dbReference>
<reference evidence="2 3" key="1">
    <citation type="submission" date="2024-07" db="EMBL/GenBank/DDBJ databases">
        <title>Chromosome-level genome assembly of the water stick insect Ranatra chinensis (Heteroptera: Nepidae).</title>
        <authorList>
            <person name="Liu X."/>
        </authorList>
    </citation>
    <scope>NUCLEOTIDE SEQUENCE [LARGE SCALE GENOMIC DNA]</scope>
    <source>
        <strain evidence="2">Cailab_2021Rc</strain>
        <tissue evidence="2">Muscle</tissue>
    </source>
</reference>
<dbReference type="InterPro" id="IPR001900">
    <property type="entry name" value="RNase_II/R"/>
</dbReference>
<evidence type="ECO:0000313" key="3">
    <source>
        <dbReference type="Proteomes" id="UP001558652"/>
    </source>
</evidence>
<evidence type="ECO:0000259" key="1">
    <source>
        <dbReference type="Pfam" id="PF00773"/>
    </source>
</evidence>
<dbReference type="AlphaFoldDB" id="A0ABD0YC85"/>
<comment type="caution">
    <text evidence="2">The sequence shown here is derived from an EMBL/GenBank/DDBJ whole genome shotgun (WGS) entry which is preliminary data.</text>
</comment>
<dbReference type="Proteomes" id="UP001558652">
    <property type="component" value="Unassembled WGS sequence"/>
</dbReference>
<name>A0ABD0YC85_9HEMI</name>
<dbReference type="PANTHER" id="PTHR23355:SF9">
    <property type="entry name" value="DIS3-LIKE EXONUCLEASE 2"/>
    <property type="match status" value="1"/>
</dbReference>
<dbReference type="InterPro" id="IPR022966">
    <property type="entry name" value="RNase_II/R_CS"/>
</dbReference>
<dbReference type="EMBL" id="JBFDAA010000009">
    <property type="protein sequence ID" value="KAL1128926.1"/>
    <property type="molecule type" value="Genomic_DNA"/>
</dbReference>
<feature type="domain" description="RNB" evidence="1">
    <location>
        <begin position="1"/>
        <end position="124"/>
    </location>
</feature>
<dbReference type="InterPro" id="IPR012340">
    <property type="entry name" value="NA-bd_OB-fold"/>
</dbReference>
<evidence type="ECO:0000313" key="2">
    <source>
        <dbReference type="EMBL" id="KAL1128926.1"/>
    </source>
</evidence>
<dbReference type="SUPFAM" id="SSF50249">
    <property type="entry name" value="Nucleic acid-binding proteins"/>
    <property type="match status" value="1"/>
</dbReference>
<dbReference type="Pfam" id="PF00773">
    <property type="entry name" value="RNB"/>
    <property type="match status" value="1"/>
</dbReference>
<dbReference type="InterPro" id="IPR050180">
    <property type="entry name" value="RNR_Ribonuclease"/>
</dbReference>
<gene>
    <name evidence="2" type="ORF">AAG570_013460</name>
</gene>
<sequence length="139" mass="15812">MLLANVSVAEVLLKAYPKLAFLRRHSPPKQNMMEKLEQSLHKLGIFLDISSSGQLHQSIWHHATDPLRMRVLNLLCSKPMNKAEYHCTGEHHHYALNVPHYTHFTSPIRRFADIVVHRLLAAHLGSSPLPSWTVEDLAG</sequence>
<protein>
    <recommendedName>
        <fullName evidence="1">RNB domain-containing protein</fullName>
    </recommendedName>
</protein>
<accession>A0ABD0YC85</accession>
<dbReference type="PANTHER" id="PTHR23355">
    <property type="entry name" value="RIBONUCLEASE"/>
    <property type="match status" value="1"/>
</dbReference>
<keyword evidence="3" id="KW-1185">Reference proteome</keyword>
<proteinExistence type="predicted"/>